<dbReference type="Proteomes" id="UP000033358">
    <property type="component" value="Unassembled WGS sequence"/>
</dbReference>
<proteinExistence type="predicted"/>
<dbReference type="CDD" id="cd02042">
    <property type="entry name" value="ParAB_family"/>
    <property type="match status" value="1"/>
</dbReference>
<sequence>MNNGDDIYFSQSYIAQIGGITTSTLSRYLSKSHENDDLNKDNKRKKFSFAEVRNILKHFVSNNVSINKKIQVFFNFKGGTGKTSLCHQVSINLALMGFKVLAIDCDPQAHLSYVLGFDETHDYKTLYDVLINKFPINDVINKSLYDGLDCIPSNLSLTRLELPLSQKLNRERTLAKVLEPLKNIYDFILIDTNPTISTVNQNATLAADILNIVCETQPFSLKGLEMLIQEIDKFSEDMECDINYSIIPNKYESKTATSQEALGTLRHEYKNHVMESLVRKCEDINISAKKKMPVFGFCTKRSMALEDIIDLSHEIIKRSSKKVRYES</sequence>
<dbReference type="InterPro" id="IPR027417">
    <property type="entry name" value="P-loop_NTPase"/>
</dbReference>
<organism evidence="2 3">
    <name type="scientific">Candidatus Arcanibacter lacustris</name>
    <dbReference type="NCBI Taxonomy" id="1607817"/>
    <lineage>
        <taxon>Bacteria</taxon>
        <taxon>Pseudomonadati</taxon>
        <taxon>Pseudomonadota</taxon>
        <taxon>Alphaproteobacteria</taxon>
        <taxon>Rickettsiales</taxon>
        <taxon>Candidatus Arcanibacter</taxon>
    </lineage>
</organism>
<evidence type="ECO:0000313" key="2">
    <source>
        <dbReference type="EMBL" id="KKB96338.1"/>
    </source>
</evidence>
<dbReference type="PANTHER" id="PTHR13696">
    <property type="entry name" value="P-LOOP CONTAINING NUCLEOSIDE TRIPHOSPHATE HYDROLASE"/>
    <property type="match status" value="1"/>
</dbReference>
<dbReference type="InterPro" id="IPR050678">
    <property type="entry name" value="DNA_Partitioning_ATPase"/>
</dbReference>
<accession>A0A0F5MNE5</accession>
<gene>
    <name evidence="2" type="primary">parA</name>
    <name evidence="2" type="ORF">SZ25_00576</name>
</gene>
<dbReference type="AlphaFoldDB" id="A0A0F5MNE5"/>
<dbReference type="InterPro" id="IPR025669">
    <property type="entry name" value="AAA_dom"/>
</dbReference>
<dbReference type="Gene3D" id="3.40.50.300">
    <property type="entry name" value="P-loop containing nucleotide triphosphate hydrolases"/>
    <property type="match status" value="1"/>
</dbReference>
<dbReference type="Pfam" id="PF13614">
    <property type="entry name" value="AAA_31"/>
    <property type="match status" value="1"/>
</dbReference>
<dbReference type="PANTHER" id="PTHR13696:SF99">
    <property type="entry name" value="COBYRINIC ACID AC-DIAMIDE SYNTHASE"/>
    <property type="match status" value="1"/>
</dbReference>
<evidence type="ECO:0000259" key="1">
    <source>
        <dbReference type="Pfam" id="PF13614"/>
    </source>
</evidence>
<reference evidence="2 3" key="1">
    <citation type="submission" date="2015-02" db="EMBL/GenBank/DDBJ databases">
        <title>Single cell genomics of a rare environmental alphaproteobacterium provides unique insights into Rickettsiaceae evolution.</title>
        <authorList>
            <person name="Martijn J."/>
            <person name="Schulz F."/>
            <person name="Zaremba-Niedzwiedzka K."/>
            <person name="Viklund J."/>
            <person name="Stepanauskas R."/>
            <person name="Andersson S.G.E."/>
            <person name="Horn M."/>
            <person name="Guy L."/>
            <person name="Ettema T.J.G."/>
        </authorList>
    </citation>
    <scope>NUCLEOTIDE SEQUENCE [LARGE SCALE GENOMIC DNA]</scope>
    <source>
        <strain evidence="2 3">SCGC AAA041-L04</strain>
    </source>
</reference>
<name>A0A0F5MNE5_9RICK</name>
<dbReference type="PATRIC" id="fig|1607817.3.peg.574"/>
<dbReference type="EMBL" id="JYHA01000089">
    <property type="protein sequence ID" value="KKB96338.1"/>
    <property type="molecule type" value="Genomic_DNA"/>
</dbReference>
<evidence type="ECO:0000313" key="3">
    <source>
        <dbReference type="Proteomes" id="UP000033358"/>
    </source>
</evidence>
<comment type="caution">
    <text evidence="2">The sequence shown here is derived from an EMBL/GenBank/DDBJ whole genome shotgun (WGS) entry which is preliminary data.</text>
</comment>
<feature type="domain" description="AAA" evidence="1">
    <location>
        <begin position="69"/>
        <end position="241"/>
    </location>
</feature>
<protein>
    <submittedName>
        <fullName evidence="2">Chromosome partitioning protein ParA</fullName>
    </submittedName>
</protein>
<dbReference type="SUPFAM" id="SSF52540">
    <property type="entry name" value="P-loop containing nucleoside triphosphate hydrolases"/>
    <property type="match status" value="1"/>
</dbReference>
<keyword evidence="3" id="KW-1185">Reference proteome</keyword>